<sequence length="584" mass="68821">MGKFKIPANERIFTMQLYKNNIYFNSDNQICKLDSDYSIHSILQAENKIKFYKLGDYFDVVFLETKMLVMKDNEVICSMNKSITCAATYLNYILLGEKDTNKFEVWEVSKTYSFQMFRKVFSYNQFNNKIKGIERFGDIFMIWSDDNSVKEFDLGNKKIKNVWNSKALVLKSLKHEGFNIFINSKSIIYDGQIIKHGNILKADFCGDKIILLTGDNEIILYKMEVKENMYTKKETSKVLEIKVIMTISHEIPEKIYKCVLNNYLLYLKTENFFIVFDLQANAIIQQIYLGEILQCKALKIKEFGQDKQKNLLFCLSKGGKVILYDFNKYKGIIEDKDFKGGDIFVFNQVLMFVGSNGYVGMWNFEDRVLFNSFYLNCNVKSAQFSDDFLCISCGNRLQVYHNGKNIKTLTYDNIFKFRIYKGKTYTQISEQQISVYDILQDKEVFFEMENNILDFIVKERNIVLRDKTGIRVFDFLSFSETFLDVYGSNITFFDFSCDTIIYLTDDNKLFLKEKKEILKSDFQVAEFKDKKCMDITLTDFGYFLVFENEGVDVYYKEWIEKSKIQETNLNMENGYLVRALLDRY</sequence>
<proteinExistence type="predicted"/>
<gene>
    <name evidence="1" type="ORF">EHP00_1381</name>
</gene>
<name>A0A1W0E8U1_9MICR</name>
<evidence type="ECO:0000313" key="2">
    <source>
        <dbReference type="Proteomes" id="UP000192758"/>
    </source>
</evidence>
<protein>
    <submittedName>
        <fullName evidence="1">Uncharacterized protein</fullName>
    </submittedName>
</protein>
<dbReference type="VEuPathDB" id="MicrosporidiaDB:EHP00_1381"/>
<keyword evidence="2" id="KW-1185">Reference proteome</keyword>
<dbReference type="SUPFAM" id="SSF50978">
    <property type="entry name" value="WD40 repeat-like"/>
    <property type="match status" value="1"/>
</dbReference>
<organism evidence="1 2">
    <name type="scientific">Ecytonucleospora hepatopenaei</name>
    <dbReference type="NCBI Taxonomy" id="646526"/>
    <lineage>
        <taxon>Eukaryota</taxon>
        <taxon>Fungi</taxon>
        <taxon>Fungi incertae sedis</taxon>
        <taxon>Microsporidia</taxon>
        <taxon>Enterocytozoonidae</taxon>
        <taxon>Ecytonucleospora</taxon>
    </lineage>
</organism>
<dbReference type="EMBL" id="MNPJ01000004">
    <property type="protein sequence ID" value="OQS55675.1"/>
    <property type="molecule type" value="Genomic_DNA"/>
</dbReference>
<evidence type="ECO:0000313" key="1">
    <source>
        <dbReference type="EMBL" id="OQS55675.1"/>
    </source>
</evidence>
<dbReference type="InterPro" id="IPR036322">
    <property type="entry name" value="WD40_repeat_dom_sf"/>
</dbReference>
<reference evidence="1 2" key="1">
    <citation type="journal article" date="2017" name="Environ. Microbiol.">
        <title>Decay of the glycolytic pathway and adaptation to intranuclear parasitism within Enterocytozoonidae microsporidia.</title>
        <authorList>
            <person name="Wiredu Boakye D."/>
            <person name="Jaroenlak P."/>
            <person name="Prachumwat A."/>
            <person name="Williams T.A."/>
            <person name="Bateman K.S."/>
            <person name="Itsathitphaisarn O."/>
            <person name="Sritunyalucksana K."/>
            <person name="Paszkiewicz K.H."/>
            <person name="Moore K.A."/>
            <person name="Stentiford G.D."/>
            <person name="Williams B.A."/>
        </authorList>
    </citation>
    <scope>NUCLEOTIDE SEQUENCE [LARGE SCALE GENOMIC DNA]</scope>
    <source>
        <strain evidence="1 2">TH1</strain>
    </source>
</reference>
<dbReference type="Gene3D" id="2.130.10.10">
    <property type="entry name" value="YVTN repeat-like/Quinoprotein amine dehydrogenase"/>
    <property type="match status" value="1"/>
</dbReference>
<dbReference type="InterPro" id="IPR015943">
    <property type="entry name" value="WD40/YVTN_repeat-like_dom_sf"/>
</dbReference>
<dbReference type="Proteomes" id="UP000192758">
    <property type="component" value="Unassembled WGS sequence"/>
</dbReference>
<dbReference type="STRING" id="646526.A0A1W0E8U1"/>
<accession>A0A1W0E8U1</accession>
<dbReference type="AlphaFoldDB" id="A0A1W0E8U1"/>
<comment type="caution">
    <text evidence="1">The sequence shown here is derived from an EMBL/GenBank/DDBJ whole genome shotgun (WGS) entry which is preliminary data.</text>
</comment>